<reference evidence="2 3" key="1">
    <citation type="submission" date="2012-04" db="EMBL/GenBank/DDBJ databases">
        <title>The Genome Sequence of Bacillus cereus VD048.</title>
        <authorList>
            <consortium name="The Broad Institute Genome Sequencing Platform"/>
            <consortium name="The Broad Institute Genome Sequencing Center for Infectious Disease"/>
            <person name="Feldgarden M."/>
            <person name="Van der Auwera G.A."/>
            <person name="Mahillon J."/>
            <person name="Duprez V."/>
            <person name="Timmery S."/>
            <person name="Mattelet C."/>
            <person name="Dierick K."/>
            <person name="Sun M."/>
            <person name="Yu Z."/>
            <person name="Zhu L."/>
            <person name="Hu X."/>
            <person name="Shank E.B."/>
            <person name="Swiecicka I."/>
            <person name="Hansen B.M."/>
            <person name="Andrup L."/>
            <person name="Young S.K."/>
            <person name="Zeng Q."/>
            <person name="Gargeya S."/>
            <person name="Fitzgerald M."/>
            <person name="Haas B."/>
            <person name="Abouelleil A."/>
            <person name="Alvarado L."/>
            <person name="Arachchi H.M."/>
            <person name="Berlin A."/>
            <person name="Chapman S.B."/>
            <person name="Goldberg J."/>
            <person name="Griggs A."/>
            <person name="Gujja S."/>
            <person name="Hansen M."/>
            <person name="Howarth C."/>
            <person name="Imamovic A."/>
            <person name="Larimer J."/>
            <person name="McCowen C."/>
            <person name="Montmayeur A."/>
            <person name="Murphy C."/>
            <person name="Neiman D."/>
            <person name="Pearson M."/>
            <person name="Priest M."/>
            <person name="Roberts A."/>
            <person name="Saif S."/>
            <person name="Shea T."/>
            <person name="Sisk P."/>
            <person name="Sykes S."/>
            <person name="Wortman J."/>
            <person name="Nusbaum C."/>
            <person name="Birren B."/>
        </authorList>
    </citation>
    <scope>NUCLEOTIDE SEQUENCE [LARGE SCALE GENOMIC DNA]</scope>
    <source>
        <strain evidence="2 3">VD048</strain>
    </source>
</reference>
<keyword evidence="1" id="KW-1133">Transmembrane helix</keyword>
<feature type="transmembrane region" description="Helical" evidence="1">
    <location>
        <begin position="96"/>
        <end position="121"/>
    </location>
</feature>
<dbReference type="HOGENOM" id="CLU_982296_0_0_9"/>
<proteinExistence type="predicted"/>
<feature type="transmembrane region" description="Helical" evidence="1">
    <location>
        <begin position="170"/>
        <end position="189"/>
    </location>
</feature>
<organism evidence="2 3">
    <name type="scientific">Bacillus cereus VD048</name>
    <dbReference type="NCBI Taxonomy" id="1053226"/>
    <lineage>
        <taxon>Bacteria</taxon>
        <taxon>Bacillati</taxon>
        <taxon>Bacillota</taxon>
        <taxon>Bacilli</taxon>
        <taxon>Bacillales</taxon>
        <taxon>Bacillaceae</taxon>
        <taxon>Bacillus</taxon>
        <taxon>Bacillus cereus group</taxon>
    </lineage>
</organism>
<evidence type="ECO:0000313" key="3">
    <source>
        <dbReference type="Proteomes" id="UP000006960"/>
    </source>
</evidence>
<dbReference type="Proteomes" id="UP000006960">
    <property type="component" value="Unassembled WGS sequence"/>
</dbReference>
<gene>
    <name evidence="2" type="ORF">IIG_03585</name>
</gene>
<dbReference type="AlphaFoldDB" id="J8HAT5"/>
<evidence type="ECO:0000256" key="1">
    <source>
        <dbReference type="SAM" id="Phobius"/>
    </source>
</evidence>
<keyword evidence="1" id="KW-0812">Transmembrane</keyword>
<comment type="caution">
    <text evidence="2">The sequence shown here is derived from an EMBL/GenBank/DDBJ whole genome shotgun (WGS) entry which is preliminary data.</text>
</comment>
<feature type="transmembrane region" description="Helical" evidence="1">
    <location>
        <begin position="133"/>
        <end position="149"/>
    </location>
</feature>
<feature type="transmembrane region" description="Helical" evidence="1">
    <location>
        <begin position="23"/>
        <end position="42"/>
    </location>
</feature>
<dbReference type="EMBL" id="AHEU01000023">
    <property type="protein sequence ID" value="EJR30237.1"/>
    <property type="molecule type" value="Genomic_DNA"/>
</dbReference>
<keyword evidence="1" id="KW-0472">Membrane</keyword>
<feature type="transmembrane region" description="Helical" evidence="1">
    <location>
        <begin position="201"/>
        <end position="220"/>
    </location>
</feature>
<feature type="transmembrane region" description="Helical" evidence="1">
    <location>
        <begin position="258"/>
        <end position="274"/>
    </location>
</feature>
<protein>
    <submittedName>
        <fullName evidence="2">Uncharacterized protein</fullName>
    </submittedName>
</protein>
<name>J8HAT5_BACCE</name>
<evidence type="ECO:0000313" key="2">
    <source>
        <dbReference type="EMBL" id="EJR30237.1"/>
    </source>
</evidence>
<feature type="transmembrane region" description="Helical" evidence="1">
    <location>
        <begin position="232"/>
        <end position="252"/>
    </location>
</feature>
<feature type="transmembrane region" description="Helical" evidence="1">
    <location>
        <begin position="54"/>
        <end position="75"/>
    </location>
</feature>
<dbReference type="PATRIC" id="fig|1053226.3.peg.3651"/>
<sequence>MCELKGDMGGSMKAKKVIHYKKIYVLIVLLISLGAYGYLELILRSYTGSIFERYLQVIGAFILAIMYHGLSMYTFKRVKNQVEIAEATTRQKLYNGIGYGISSIVWGILNTYICVGLVVAILERYNQVSEWKLNVMLYSVVICIFYVSYSLSFQRKMYIKFTKKQHIEQALIYTLFFCVLIPSIFMTIGYTAKVAPNLENIIIVVNIIIAGVIAILVQGYKNAFNNSSESIYFGNFYQDSSTVLVLLATLKLNMEDPIAYQCTLIAIYVLAWFLRSNREDKKW</sequence>
<accession>J8HAT5</accession>